<dbReference type="EMBL" id="CACRSP010000003">
    <property type="protein sequence ID" value="VYS87217.1"/>
    <property type="molecule type" value="Genomic_DNA"/>
</dbReference>
<evidence type="ECO:0000313" key="2">
    <source>
        <dbReference type="EMBL" id="KAB7462032.1"/>
    </source>
</evidence>
<evidence type="ECO:0000313" key="4">
    <source>
        <dbReference type="Proteomes" id="UP000429211"/>
    </source>
</evidence>
<dbReference type="EMBL" id="WDPD01000002">
    <property type="protein sequence ID" value="KAB7462032.1"/>
    <property type="molecule type" value="Genomic_DNA"/>
</dbReference>
<feature type="compositionally biased region" description="Polar residues" evidence="1">
    <location>
        <begin position="97"/>
        <end position="114"/>
    </location>
</feature>
<feature type="region of interest" description="Disordered" evidence="1">
    <location>
        <begin position="86"/>
        <end position="114"/>
    </location>
</feature>
<sequence>MLDQSGEKTMTEPTMKPEKPGKPRKTGPVKPAEEPEPAVRPGGPVASAMPEELDAELADKIHLEENDMNGLERRMADMLATTAATFSGGIESRNHTGESSPSTASSTITRTSCP</sequence>
<reference evidence="2 4" key="1">
    <citation type="journal article" date="2019" name="Nat. Med.">
        <title>A library of human gut bacterial isolates paired with longitudinal multiomics data enables mechanistic microbiome research.</title>
        <authorList>
            <person name="Poyet M."/>
            <person name="Groussin M."/>
            <person name="Gibbons S.M."/>
            <person name="Avila-Pacheco J."/>
            <person name="Jiang X."/>
            <person name="Kearney S.M."/>
            <person name="Perrotta A.R."/>
            <person name="Berdy B."/>
            <person name="Zhao S."/>
            <person name="Lieberman T.D."/>
            <person name="Swanson P.K."/>
            <person name="Smith M."/>
            <person name="Roesemann S."/>
            <person name="Alexander J.E."/>
            <person name="Rich S.A."/>
            <person name="Livny J."/>
            <person name="Vlamakis H."/>
            <person name="Clish C."/>
            <person name="Bullock K."/>
            <person name="Deik A."/>
            <person name="Scott J."/>
            <person name="Pierce K.A."/>
            <person name="Xavier R.J."/>
            <person name="Alm E.J."/>
        </authorList>
    </citation>
    <scope>NUCLEOTIDE SEQUENCE [LARGE SCALE GENOMIC DNA]</scope>
    <source>
        <strain evidence="2 4">BIOML-A2</strain>
    </source>
</reference>
<name>A0A6N2S1P3_9BIFI</name>
<reference evidence="3" key="2">
    <citation type="submission" date="2019-11" db="EMBL/GenBank/DDBJ databases">
        <authorList>
            <person name="Feng L."/>
        </authorList>
    </citation>
    <scope>NUCLEOTIDE SEQUENCE</scope>
    <source>
        <strain evidence="3">BdentiumLFYP24</strain>
    </source>
</reference>
<accession>A0A6N2S1P3</accession>
<proteinExistence type="predicted"/>
<evidence type="ECO:0000256" key="1">
    <source>
        <dbReference type="SAM" id="MobiDB-lite"/>
    </source>
</evidence>
<feature type="region of interest" description="Disordered" evidence="1">
    <location>
        <begin position="1"/>
        <end position="47"/>
    </location>
</feature>
<dbReference type="AlphaFoldDB" id="A0A6N2S1P3"/>
<dbReference type="Proteomes" id="UP000429211">
    <property type="component" value="Unassembled WGS sequence"/>
</dbReference>
<organism evidence="3">
    <name type="scientific">Bifidobacterium dentium</name>
    <dbReference type="NCBI Taxonomy" id="1689"/>
    <lineage>
        <taxon>Bacteria</taxon>
        <taxon>Bacillati</taxon>
        <taxon>Actinomycetota</taxon>
        <taxon>Actinomycetes</taxon>
        <taxon>Bifidobacteriales</taxon>
        <taxon>Bifidobacteriaceae</taxon>
        <taxon>Bifidobacterium</taxon>
    </lineage>
</organism>
<protein>
    <submittedName>
        <fullName evidence="2">RND transporter</fullName>
    </submittedName>
</protein>
<feature type="compositionally biased region" description="Basic and acidic residues" evidence="1">
    <location>
        <begin position="1"/>
        <end position="21"/>
    </location>
</feature>
<evidence type="ECO:0000313" key="3">
    <source>
        <dbReference type="EMBL" id="VYS87217.1"/>
    </source>
</evidence>
<gene>
    <name evidence="3" type="ORF">BDLFYP24_01285</name>
    <name evidence="2" type="ORF">GBB04_03390</name>
</gene>